<accession>A0A4S8HYF2</accession>
<proteinExistence type="predicted"/>
<gene>
    <name evidence="1" type="ORF">FAM09_01615</name>
</gene>
<evidence type="ECO:0000313" key="2">
    <source>
        <dbReference type="Proteomes" id="UP000306918"/>
    </source>
</evidence>
<dbReference type="AlphaFoldDB" id="A0A4S8HYF2"/>
<reference evidence="1 2" key="1">
    <citation type="submission" date="2019-04" db="EMBL/GenBank/DDBJ databases">
        <title>Niastella caeni sp. nov., isolated from activated sludge.</title>
        <authorList>
            <person name="Sheng M."/>
        </authorList>
    </citation>
    <scope>NUCLEOTIDE SEQUENCE [LARGE SCALE GENOMIC DNA]</scope>
    <source>
        <strain evidence="1 2">HX-2-15</strain>
    </source>
</reference>
<comment type="caution">
    <text evidence="1">The sequence shown here is derived from an EMBL/GenBank/DDBJ whole genome shotgun (WGS) entry which is preliminary data.</text>
</comment>
<dbReference type="Proteomes" id="UP000306918">
    <property type="component" value="Unassembled WGS sequence"/>
</dbReference>
<evidence type="ECO:0000313" key="1">
    <source>
        <dbReference type="EMBL" id="THU40838.1"/>
    </source>
</evidence>
<keyword evidence="2" id="KW-1185">Reference proteome</keyword>
<dbReference type="EMBL" id="STFF01000001">
    <property type="protein sequence ID" value="THU40838.1"/>
    <property type="molecule type" value="Genomic_DNA"/>
</dbReference>
<dbReference type="RefSeq" id="WP_136575330.1">
    <property type="nucleotide sequence ID" value="NZ_STFF01000001.1"/>
</dbReference>
<organism evidence="1 2">
    <name type="scientific">Niastella caeni</name>
    <dbReference type="NCBI Taxonomy" id="2569763"/>
    <lineage>
        <taxon>Bacteria</taxon>
        <taxon>Pseudomonadati</taxon>
        <taxon>Bacteroidota</taxon>
        <taxon>Chitinophagia</taxon>
        <taxon>Chitinophagales</taxon>
        <taxon>Chitinophagaceae</taxon>
        <taxon>Niastella</taxon>
    </lineage>
</organism>
<dbReference type="OrthoDB" id="665795at2"/>
<protein>
    <recommendedName>
        <fullName evidence="3">DUF3575 domain-containing protein</fullName>
    </recommendedName>
</protein>
<evidence type="ECO:0008006" key="3">
    <source>
        <dbReference type="Google" id="ProtNLM"/>
    </source>
</evidence>
<sequence length="244" mass="28361">MLRCSLYCLLLLLVAVNGIGQFKNARYKNARYRELYKKVPVMQRDTGTLYLRHNPLGLIDFMDGNITFGAEYRFNEIWAATMDAGAILYSAYFPRNRQATGVLLRPGVRIYPGKYKDVFVDLQFHYKQVTYRVRDWLEKDVVNGVASYEEFKTFRYRKQVMGVNMMAGVKEKLFRSDRFFIELYLGVGVHFKNEYLYNEPNSRYDPPFTFGANRGTTNSSDNTSDGKSVLPALPGGIRLVWRLR</sequence>
<name>A0A4S8HYF2_9BACT</name>